<name>A0A2G9GYB4_9LAMI</name>
<proteinExistence type="predicted"/>
<sequence length="157" mass="17333">MVQGITIDFSSFAINHLFSTPTVDEPNDFEASIQSPPSLETISKTICKVPPPKLDPKCIPRSSLINEAWDWLHFINAQLYPSSDLSEVSKDGVVLLYAILIGVPLDIGHYIHNAILKSARGGMSFPSLITVLCQQEGLENLSRDELIKPNTTINEEN</sequence>
<dbReference type="Pfam" id="PF20167">
    <property type="entry name" value="Transposase_32"/>
    <property type="match status" value="1"/>
</dbReference>
<dbReference type="Proteomes" id="UP000231279">
    <property type="component" value="Unassembled WGS sequence"/>
</dbReference>
<dbReference type="InterPro" id="IPR046796">
    <property type="entry name" value="Transposase_32_dom"/>
</dbReference>
<dbReference type="OrthoDB" id="1001242at2759"/>
<evidence type="ECO:0000313" key="3">
    <source>
        <dbReference type="Proteomes" id="UP000231279"/>
    </source>
</evidence>
<gene>
    <name evidence="2" type="ORF">CDL12_17170</name>
</gene>
<protein>
    <recommendedName>
        <fullName evidence="1">Putative plant transposon protein domain-containing protein</fullName>
    </recommendedName>
</protein>
<keyword evidence="3" id="KW-1185">Reference proteome</keyword>
<comment type="caution">
    <text evidence="2">The sequence shown here is derived from an EMBL/GenBank/DDBJ whole genome shotgun (WGS) entry which is preliminary data.</text>
</comment>
<feature type="domain" description="Putative plant transposon protein" evidence="1">
    <location>
        <begin position="1"/>
        <end position="137"/>
    </location>
</feature>
<dbReference type="AlphaFoldDB" id="A0A2G9GYB4"/>
<evidence type="ECO:0000259" key="1">
    <source>
        <dbReference type="Pfam" id="PF20167"/>
    </source>
</evidence>
<dbReference type="EMBL" id="NKXS01003279">
    <property type="protein sequence ID" value="PIN10242.1"/>
    <property type="molecule type" value="Genomic_DNA"/>
</dbReference>
<organism evidence="2 3">
    <name type="scientific">Handroanthus impetiginosus</name>
    <dbReference type="NCBI Taxonomy" id="429701"/>
    <lineage>
        <taxon>Eukaryota</taxon>
        <taxon>Viridiplantae</taxon>
        <taxon>Streptophyta</taxon>
        <taxon>Embryophyta</taxon>
        <taxon>Tracheophyta</taxon>
        <taxon>Spermatophyta</taxon>
        <taxon>Magnoliopsida</taxon>
        <taxon>eudicotyledons</taxon>
        <taxon>Gunneridae</taxon>
        <taxon>Pentapetalae</taxon>
        <taxon>asterids</taxon>
        <taxon>lamiids</taxon>
        <taxon>Lamiales</taxon>
        <taxon>Bignoniaceae</taxon>
        <taxon>Crescentiina</taxon>
        <taxon>Tabebuia alliance</taxon>
        <taxon>Handroanthus</taxon>
    </lineage>
</organism>
<reference evidence="3" key="1">
    <citation type="journal article" date="2018" name="Gigascience">
        <title>Genome assembly of the Pink Ipe (Handroanthus impetiginosus, Bignoniaceae), a highly valued, ecologically keystone Neotropical timber forest tree.</title>
        <authorList>
            <person name="Silva-Junior O.B."/>
            <person name="Grattapaglia D."/>
            <person name="Novaes E."/>
            <person name="Collevatti R.G."/>
        </authorList>
    </citation>
    <scope>NUCLEOTIDE SEQUENCE [LARGE SCALE GENOMIC DNA]</scope>
    <source>
        <strain evidence="3">cv. UFG-1</strain>
    </source>
</reference>
<accession>A0A2G9GYB4</accession>
<evidence type="ECO:0000313" key="2">
    <source>
        <dbReference type="EMBL" id="PIN10242.1"/>
    </source>
</evidence>